<dbReference type="EMBL" id="LR728520">
    <property type="protein sequence ID" value="VWP00482.1"/>
    <property type="molecule type" value="Genomic_DNA"/>
</dbReference>
<name>A0A5K1K3K2_9APHY</name>
<proteinExistence type="predicted"/>
<feature type="signal peptide" evidence="1">
    <location>
        <begin position="1"/>
        <end position="17"/>
    </location>
</feature>
<feature type="chain" id="PRO_5023871987" evidence="1">
    <location>
        <begin position="18"/>
        <end position="100"/>
    </location>
</feature>
<reference evidence="2" key="1">
    <citation type="submission" date="2019-10" db="EMBL/GenBank/DDBJ databases">
        <authorList>
            <person name="Nor Muhammad N."/>
        </authorList>
    </citation>
    <scope>NUCLEOTIDE SEQUENCE</scope>
</reference>
<dbReference type="AlphaFoldDB" id="A0A5K1K3K2"/>
<evidence type="ECO:0000313" key="2">
    <source>
        <dbReference type="EMBL" id="VWP00482.1"/>
    </source>
</evidence>
<gene>
    <name evidence="2" type="primary">I1BRD6</name>
</gene>
<evidence type="ECO:0000256" key="1">
    <source>
        <dbReference type="SAM" id="SignalP"/>
    </source>
</evidence>
<sequence>MRFSAIVAFALINFAAAAYVPRVDVDAELTHDVETNVGSLAARGGRALIGQRCNSDAQCSSACCGFKTGKCAGAIVAQLADGGCGHGGTHPKHKFRELAY</sequence>
<keyword evidence="1" id="KW-0732">Signal</keyword>
<accession>A0A5K1K3K2</accession>
<organism evidence="2">
    <name type="scientific">Ganoderma boninense</name>
    <dbReference type="NCBI Taxonomy" id="34458"/>
    <lineage>
        <taxon>Eukaryota</taxon>
        <taxon>Fungi</taxon>
        <taxon>Dikarya</taxon>
        <taxon>Basidiomycota</taxon>
        <taxon>Agaricomycotina</taxon>
        <taxon>Agaricomycetes</taxon>
        <taxon>Polyporales</taxon>
        <taxon>Polyporaceae</taxon>
        <taxon>Ganoderma</taxon>
    </lineage>
</organism>
<protein>
    <submittedName>
        <fullName evidence="2">High affinity iron permease 1</fullName>
    </submittedName>
</protein>